<accession>A0A517L4F0</accession>
<feature type="region of interest" description="Disordered" evidence="1">
    <location>
        <begin position="50"/>
        <end position="71"/>
    </location>
</feature>
<sequence>MADASILGQDFDDDHHIKPDFAKMNQPAVKTKASGPDLLPVKIEPVKREEMFNRNKEAPSDGSLKSPDNSLPSLQTQKAQIISWYGNIASVIFQTFLILPAAASWMMRVEPLSPFEPLLLLAMIWGWSGTLAGIASDLAVKSLRPLLDKLKSRGWVFEVAKVEDRARVYVYRWFFLVRCYTVYAVVGNPVVFVVGRLQQLVESLRA</sequence>
<protein>
    <submittedName>
        <fullName evidence="3">Uncharacterized protein</fullName>
    </submittedName>
</protein>
<feature type="transmembrane region" description="Helical" evidence="2">
    <location>
        <begin position="84"/>
        <end position="106"/>
    </location>
</feature>
<keyword evidence="2" id="KW-1133">Transmembrane helix</keyword>
<organism evidence="3 4">
    <name type="scientific">Venturia effusa</name>
    <dbReference type="NCBI Taxonomy" id="50376"/>
    <lineage>
        <taxon>Eukaryota</taxon>
        <taxon>Fungi</taxon>
        <taxon>Dikarya</taxon>
        <taxon>Ascomycota</taxon>
        <taxon>Pezizomycotina</taxon>
        <taxon>Dothideomycetes</taxon>
        <taxon>Pleosporomycetidae</taxon>
        <taxon>Venturiales</taxon>
        <taxon>Venturiaceae</taxon>
        <taxon>Venturia</taxon>
    </lineage>
</organism>
<feature type="compositionally biased region" description="Basic and acidic residues" evidence="1">
    <location>
        <begin position="50"/>
        <end position="59"/>
    </location>
</feature>
<keyword evidence="2" id="KW-0812">Transmembrane</keyword>
<name>A0A517L4F0_9PEZI</name>
<evidence type="ECO:0000313" key="4">
    <source>
        <dbReference type="Proteomes" id="UP000316270"/>
    </source>
</evidence>
<evidence type="ECO:0000256" key="1">
    <source>
        <dbReference type="SAM" id="MobiDB-lite"/>
    </source>
</evidence>
<keyword evidence="4" id="KW-1185">Reference proteome</keyword>
<proteinExistence type="predicted"/>
<feature type="transmembrane region" description="Helical" evidence="2">
    <location>
        <begin position="118"/>
        <end position="140"/>
    </location>
</feature>
<evidence type="ECO:0000256" key="2">
    <source>
        <dbReference type="SAM" id="Phobius"/>
    </source>
</evidence>
<reference evidence="3 4" key="1">
    <citation type="submission" date="2019-07" db="EMBL/GenBank/DDBJ databases">
        <title>Finished genome of Venturia effusa.</title>
        <authorList>
            <person name="Young C.A."/>
            <person name="Cox M.P."/>
            <person name="Ganley A.R.D."/>
            <person name="David W.J."/>
        </authorList>
    </citation>
    <scope>NUCLEOTIDE SEQUENCE [LARGE SCALE GENOMIC DNA]</scope>
    <source>
        <strain evidence="4">albino</strain>
    </source>
</reference>
<dbReference type="AlphaFoldDB" id="A0A517L4F0"/>
<dbReference type="EMBL" id="CP042188">
    <property type="protein sequence ID" value="QDS70478.1"/>
    <property type="molecule type" value="Genomic_DNA"/>
</dbReference>
<feature type="region of interest" description="Disordered" evidence="1">
    <location>
        <begin position="1"/>
        <end position="37"/>
    </location>
</feature>
<evidence type="ECO:0000313" key="3">
    <source>
        <dbReference type="EMBL" id="QDS70478.1"/>
    </source>
</evidence>
<keyword evidence="2" id="KW-0472">Membrane</keyword>
<gene>
    <name evidence="3" type="ORF">FKW77_010028</name>
</gene>
<dbReference type="Proteomes" id="UP000316270">
    <property type="component" value="Chromosome 4"/>
</dbReference>